<dbReference type="EMBL" id="CABPSJ010000002">
    <property type="protein sequence ID" value="VVD97474.1"/>
    <property type="molecule type" value="Genomic_DNA"/>
</dbReference>
<evidence type="ECO:0000313" key="1">
    <source>
        <dbReference type="EMBL" id="VVD97474.1"/>
    </source>
</evidence>
<evidence type="ECO:0000313" key="2">
    <source>
        <dbReference type="Proteomes" id="UP000337189"/>
    </source>
</evidence>
<dbReference type="OrthoDB" id="9134338at2"/>
<accession>A0A5E4UF51</accession>
<name>A0A5E4UF51_9BURK</name>
<dbReference type="AlphaFoldDB" id="A0A5E4UF51"/>
<organism evidence="1 2">
    <name type="scientific">Pandoraea communis</name>
    <dbReference type="NCBI Taxonomy" id="2508297"/>
    <lineage>
        <taxon>Bacteria</taxon>
        <taxon>Pseudomonadati</taxon>
        <taxon>Pseudomonadota</taxon>
        <taxon>Betaproteobacteria</taxon>
        <taxon>Burkholderiales</taxon>
        <taxon>Burkholderiaceae</taxon>
        <taxon>Pandoraea</taxon>
    </lineage>
</organism>
<dbReference type="RefSeq" id="WP_150690277.1">
    <property type="nucleotide sequence ID" value="NZ_CABPSJ010000002.1"/>
</dbReference>
<sequence length="94" mass="10315">MSESAVTMCPPLANPDAIESVPELRAELHRTNGSVLQLAGELHELRHVLHGVSQSLARVVFLHMHGHHEAVAKELDAIVTNHVKVMHRPQGGMH</sequence>
<reference evidence="1 2" key="1">
    <citation type="submission" date="2019-08" db="EMBL/GenBank/DDBJ databases">
        <authorList>
            <person name="Peeters C."/>
        </authorList>
    </citation>
    <scope>NUCLEOTIDE SEQUENCE [LARGE SCALE GENOMIC DNA]</scope>
    <source>
        <strain evidence="1 2">LMG 31110</strain>
    </source>
</reference>
<dbReference type="Proteomes" id="UP000337189">
    <property type="component" value="Unassembled WGS sequence"/>
</dbReference>
<protein>
    <submittedName>
        <fullName evidence="1">Uncharacterized protein</fullName>
    </submittedName>
</protein>
<proteinExistence type="predicted"/>
<gene>
    <name evidence="1" type="ORF">PCO31110_01963</name>
</gene>